<dbReference type="GO" id="GO:0005739">
    <property type="term" value="C:mitochondrion"/>
    <property type="evidence" value="ECO:0007669"/>
    <property type="project" value="UniProtKB-SubCell"/>
</dbReference>
<dbReference type="EMBL" id="BT074546">
    <property type="protein sequence ID" value="ACO08970.1"/>
    <property type="molecule type" value="mRNA"/>
</dbReference>
<evidence type="ECO:0000256" key="2">
    <source>
        <dbReference type="ARBA" id="ARBA00010574"/>
    </source>
</evidence>
<gene>
    <name evidence="6" type="primary">CG030</name>
</gene>
<dbReference type="GO" id="GO:0090071">
    <property type="term" value="P:negative regulation of ribosome biogenesis"/>
    <property type="evidence" value="ECO:0007669"/>
    <property type="project" value="TreeGrafter"/>
</dbReference>
<comment type="similarity">
    <text evidence="2">Belongs to the Iojap/RsfS family.</text>
</comment>
<keyword evidence="3" id="KW-0496">Mitochondrion</keyword>
<evidence type="ECO:0000256" key="1">
    <source>
        <dbReference type="ARBA" id="ARBA00004173"/>
    </source>
</evidence>
<evidence type="ECO:0000256" key="4">
    <source>
        <dbReference type="ARBA" id="ARBA00053669"/>
    </source>
</evidence>
<evidence type="ECO:0000256" key="3">
    <source>
        <dbReference type="ARBA" id="ARBA00023128"/>
    </source>
</evidence>
<dbReference type="PANTHER" id="PTHR21043">
    <property type="entry name" value="IOJAP SUPERFAMILY ORTHOLOG"/>
    <property type="match status" value="1"/>
</dbReference>
<comment type="function">
    <text evidence="4">Required for normal mitochondrial ribosome function and mitochondrial translation. May play a role in ribosome biogenesis by preventing premature association of the 28S and 39S ribosomal subunits. Interacts with mitochondrial ribosomal protein uL14m (MRPL14), probably blocking formation of intersubunit bridge B8, preventing association of the 28S and 39S ribosomal subunits. Addition to isolated mitochondrial ribosomal subunits partially inhibits translation, probably by interfering with the association of the 28S and 39S ribosomal subunits and the formation of functional ribosomes. May also participate in the assembly and/or regulation of the stability of the large subunit of the mitochondrial ribosome. May function as a ribosomal silencing factor.</text>
</comment>
<protein>
    <recommendedName>
        <fullName evidence="5">Mitochondrial assembly of ribosomal large subunit protein 1</fullName>
    </recommendedName>
</protein>
<organism evidence="6">
    <name type="scientific">Osmerus mordax</name>
    <name type="common">Rainbow smelt</name>
    <name type="synonym">Atherina mordax</name>
    <dbReference type="NCBI Taxonomy" id="8014"/>
    <lineage>
        <taxon>Eukaryota</taxon>
        <taxon>Metazoa</taxon>
        <taxon>Chordata</taxon>
        <taxon>Craniata</taxon>
        <taxon>Vertebrata</taxon>
        <taxon>Euteleostomi</taxon>
        <taxon>Actinopterygii</taxon>
        <taxon>Neopterygii</taxon>
        <taxon>Teleostei</taxon>
        <taxon>Stomiati</taxon>
        <taxon>Osmeriformes</taxon>
        <taxon>Osmeridae</taxon>
        <taxon>Osmerus</taxon>
    </lineage>
</organism>
<dbReference type="AlphaFoldDB" id="C1BIW7"/>
<dbReference type="InterPro" id="IPR004394">
    <property type="entry name" value="Iojap/RsfS/C7orf30"/>
</dbReference>
<comment type="subcellular location">
    <subcellularLocation>
        <location evidence="1">Mitochondrion</location>
    </subcellularLocation>
</comment>
<dbReference type="PANTHER" id="PTHR21043:SF0">
    <property type="entry name" value="MITOCHONDRIAL ASSEMBLY OF RIBOSOMAL LARGE SUBUNIT PROTEIN 1"/>
    <property type="match status" value="1"/>
</dbReference>
<dbReference type="SUPFAM" id="SSF81301">
    <property type="entry name" value="Nucleotidyltransferase"/>
    <property type="match status" value="1"/>
</dbReference>
<dbReference type="GO" id="GO:0043023">
    <property type="term" value="F:ribosomal large subunit binding"/>
    <property type="evidence" value="ECO:0007669"/>
    <property type="project" value="TreeGrafter"/>
</dbReference>
<reference evidence="6" key="1">
    <citation type="submission" date="2009-03" db="EMBL/GenBank/DDBJ databases">
        <title>Osmerus mordax full-length cDNAs.</title>
        <authorList>
            <person name="von Schalburg K."/>
            <person name="Leong J."/>
            <person name="Cooper G."/>
            <person name="Davidson W.S."/>
            <person name="Koop B.F."/>
        </authorList>
    </citation>
    <scope>NUCLEOTIDE SEQUENCE</scope>
    <source>
        <tissue evidence="6">Brain</tissue>
    </source>
</reference>
<proteinExistence type="evidence at transcript level"/>
<dbReference type="NCBIfam" id="TIGR00090">
    <property type="entry name" value="rsfS_iojap_ybeB"/>
    <property type="match status" value="1"/>
</dbReference>
<name>C1BIW7_OSMMO</name>
<dbReference type="Pfam" id="PF02410">
    <property type="entry name" value="RsfS"/>
    <property type="match status" value="1"/>
</dbReference>
<evidence type="ECO:0000313" key="6">
    <source>
        <dbReference type="EMBL" id="ACO08970.1"/>
    </source>
</evidence>
<sequence>MCLRIYSKGFLSIIFEQKVILGCRSIGDFSGSRLNSNARQKGLPHRLYTCLAHHQQCLPPCRHYSISRYYSDQRTEHSFSEQSSPGKCEKQEHGICTQEESVKKTVRDFNIDVMVSLLRQENAVDICVIKVPEEVKYTDHFIVVSGSSTRHLRAMALYAIKVHKLLKKNNEPHARIEGKDAVDWMCIDFGSIVVHFMLPEARELYELEKLWTLRSFDEQLSSIPPETLPDDFMYGADVPK</sequence>
<accession>C1BIW7</accession>
<dbReference type="GO" id="GO:0017148">
    <property type="term" value="P:negative regulation of translation"/>
    <property type="evidence" value="ECO:0007669"/>
    <property type="project" value="TreeGrafter"/>
</dbReference>
<dbReference type="Gene3D" id="3.30.460.10">
    <property type="entry name" value="Beta Polymerase, domain 2"/>
    <property type="match status" value="1"/>
</dbReference>
<dbReference type="HAMAP" id="MF_01477">
    <property type="entry name" value="Iojap_RsfS"/>
    <property type="match status" value="1"/>
</dbReference>
<evidence type="ECO:0000256" key="5">
    <source>
        <dbReference type="ARBA" id="ARBA00073331"/>
    </source>
</evidence>
<dbReference type="InterPro" id="IPR043519">
    <property type="entry name" value="NT_sf"/>
</dbReference>
<dbReference type="FunFam" id="3.30.460.10:FF:000018">
    <property type="entry name" value="Mitochondrial assembly of ribosomal large subunit 1"/>
    <property type="match status" value="1"/>
</dbReference>